<dbReference type="SUPFAM" id="SSF53187">
    <property type="entry name" value="Zn-dependent exopeptidases"/>
    <property type="match status" value="1"/>
</dbReference>
<name>A0A938BQ51_UNCEI</name>
<dbReference type="InterPro" id="IPR013784">
    <property type="entry name" value="Carb-bd-like_fold"/>
</dbReference>
<dbReference type="Pfam" id="PF13860">
    <property type="entry name" value="FlgD_ig"/>
    <property type="match status" value="1"/>
</dbReference>
<keyword evidence="4" id="KW-0479">Metal-binding</keyword>
<sequence>PAPRDPRARRTACAALASLALLLVLGALAAAAPAARAAGAGDGEEGSLTGAAFLAASAPGAARGEPLAIRVPAVDRALADRLEREGLDIAYRGRDYIEALARPADFERLEAFGLRWEPLERDLFPGGRAVSREGNLDPQYHTYLEMLAELQQLAADYPGICRLYDIGDAESRHWSWVNYSHEYDIWALRISDNPGIDEPEPCIVYDGRHHAREPVSTEIVLAIARHLCQNYASDPEIAFLVDHSEIWCVPMVNPDGHQWVEDVDVWWRKTLWDHDQDHLVESYEGIDPNRNYDWHWTLDAWNSETYGGPAPWSAREVAAMRDLHLAHRPAINPSFHSYGREVLYPFGYGVQPEPAVTEIAGQYASQIGYNLYQSTTAHGSSKDWAYGALGSASFTVETATTFIPGGAAMEAEVAQILPGSLWLAQRLHGASVRGVVVDSLIGIPLAATIHIPEIQGVYGGGELQDMRTEAATGFFCRMRPQASSAITLQVGAEGYHGKSLQVTTGGTAPTEVRIELVPLSADNGVLAGTVINETAGGAPLAGATIAVLPDGPSFASGPDGAYIGYVPPGTYTVEASAPGFAAASAPGVAIVVGETTTVDFALADIAPPEISGTTDHPSTSDPVGPYAIATTIMDASGLAEAQLRYRVAGEAFTEAPLAPQGQDRYAAAIPGQPYGSRIEYYVYARDPGGHSAVDPPGAPAELYAFRVAPEVVLFDDAVEAGAPGWAHGVVTPGFADQWHVSTARNHTPGGLHSWKCGDSGSGTYASLLDAGLTTPEIELSEQSRLVFWHWIDAETSSAYPGQAYDGGLIEISTDGASWTQVTPLGGYSHVCRTGSNPGPFPAGTPLFSGAHDWEEVAVDLAAYAGPARVRFRFGSDGAVSREGWYIDDVVVTGLETASAAPFGEPALSAGRGSLRCAPSLVARGRAALLSYELARPAAARLRIVDPSGRLVRTLAAREPAASAALLWDGRDACGRLVPSGVYWVSLSAPGAGAAPGGVARARVVVLD</sequence>
<feature type="domain" description="Peptidase M14" evidence="10">
    <location>
        <begin position="139"/>
        <end position="420"/>
    </location>
</feature>
<evidence type="ECO:0000256" key="7">
    <source>
        <dbReference type="ARBA" id="ARBA00023049"/>
    </source>
</evidence>
<dbReference type="PROSITE" id="PS52035">
    <property type="entry name" value="PEPTIDASE_M14"/>
    <property type="match status" value="1"/>
</dbReference>
<evidence type="ECO:0000256" key="3">
    <source>
        <dbReference type="ARBA" id="ARBA00022670"/>
    </source>
</evidence>
<evidence type="ECO:0000256" key="8">
    <source>
        <dbReference type="PROSITE-ProRule" id="PRU01379"/>
    </source>
</evidence>
<feature type="active site" description="Proton donor/acceptor" evidence="8">
    <location>
        <position position="397"/>
    </location>
</feature>
<dbReference type="GO" id="GO:0005615">
    <property type="term" value="C:extracellular space"/>
    <property type="evidence" value="ECO:0007669"/>
    <property type="project" value="TreeGrafter"/>
</dbReference>
<dbReference type="InterPro" id="IPR000834">
    <property type="entry name" value="Peptidase_M14"/>
</dbReference>
<feature type="signal peptide" evidence="9">
    <location>
        <begin position="1"/>
        <end position="29"/>
    </location>
</feature>
<comment type="caution">
    <text evidence="11">The sequence shown here is derived from an EMBL/GenBank/DDBJ whole genome shotgun (WGS) entry which is preliminary data.</text>
</comment>
<keyword evidence="7" id="KW-0482">Metalloprotease</keyword>
<dbReference type="Gene3D" id="2.60.40.1120">
    <property type="entry name" value="Carboxypeptidase-like, regulatory domain"/>
    <property type="match status" value="1"/>
</dbReference>
<dbReference type="Gene3D" id="3.40.630.10">
    <property type="entry name" value="Zn peptidases"/>
    <property type="match status" value="1"/>
</dbReference>
<evidence type="ECO:0000313" key="11">
    <source>
        <dbReference type="EMBL" id="MBM3316890.1"/>
    </source>
</evidence>
<comment type="similarity">
    <text evidence="2 8">Belongs to the peptidase M14 family.</text>
</comment>
<evidence type="ECO:0000256" key="5">
    <source>
        <dbReference type="ARBA" id="ARBA00022801"/>
    </source>
</evidence>
<reference evidence="11" key="1">
    <citation type="submission" date="2019-03" db="EMBL/GenBank/DDBJ databases">
        <title>Lake Tanganyika Metagenome-Assembled Genomes (MAGs).</title>
        <authorList>
            <person name="Tran P."/>
        </authorList>
    </citation>
    <scope>NUCLEOTIDE SEQUENCE</scope>
    <source>
        <strain evidence="11">M_DeepCast_400m_m2_100</strain>
    </source>
</reference>
<dbReference type="GO" id="GO:0030246">
    <property type="term" value="F:carbohydrate binding"/>
    <property type="evidence" value="ECO:0007669"/>
    <property type="project" value="InterPro"/>
</dbReference>
<dbReference type="PANTHER" id="PTHR11705">
    <property type="entry name" value="PROTEASE FAMILY M14 CARBOXYPEPTIDASE A,B"/>
    <property type="match status" value="1"/>
</dbReference>
<comment type="cofactor">
    <cofactor evidence="1">
        <name>Zn(2+)</name>
        <dbReference type="ChEBI" id="CHEBI:29105"/>
    </cofactor>
</comment>
<keyword evidence="3" id="KW-0645">Protease</keyword>
<evidence type="ECO:0000256" key="1">
    <source>
        <dbReference type="ARBA" id="ARBA00001947"/>
    </source>
</evidence>
<dbReference type="InterPro" id="IPR025965">
    <property type="entry name" value="FlgD/Vpr_Ig-like"/>
</dbReference>
<evidence type="ECO:0000256" key="9">
    <source>
        <dbReference type="SAM" id="SignalP"/>
    </source>
</evidence>
<evidence type="ECO:0000256" key="4">
    <source>
        <dbReference type="ARBA" id="ARBA00022723"/>
    </source>
</evidence>
<evidence type="ECO:0000313" key="12">
    <source>
        <dbReference type="Proteomes" id="UP000748308"/>
    </source>
</evidence>
<dbReference type="SMART" id="SM00631">
    <property type="entry name" value="Zn_pept"/>
    <property type="match status" value="1"/>
</dbReference>
<keyword evidence="6" id="KW-0862">Zinc</keyword>
<dbReference type="Pfam" id="PF13620">
    <property type="entry name" value="CarboxypepD_reg"/>
    <property type="match status" value="1"/>
</dbReference>
<evidence type="ECO:0000256" key="2">
    <source>
        <dbReference type="ARBA" id="ARBA00005988"/>
    </source>
</evidence>
<keyword evidence="11" id="KW-0121">Carboxypeptidase</keyword>
<protein>
    <submittedName>
        <fullName evidence="11">Carboxypeptidase regulatory-like domain-containing protein</fullName>
    </submittedName>
</protein>
<dbReference type="GO" id="GO:0006508">
    <property type="term" value="P:proteolysis"/>
    <property type="evidence" value="ECO:0007669"/>
    <property type="project" value="UniProtKB-KW"/>
</dbReference>
<dbReference type="GO" id="GO:0008270">
    <property type="term" value="F:zinc ion binding"/>
    <property type="evidence" value="ECO:0007669"/>
    <property type="project" value="InterPro"/>
</dbReference>
<dbReference type="Gene3D" id="2.60.40.4070">
    <property type="match status" value="1"/>
</dbReference>
<dbReference type="AlphaFoldDB" id="A0A938BQ51"/>
<dbReference type="InterPro" id="IPR033810">
    <property type="entry name" value="Carboxypeptidase_T"/>
</dbReference>
<dbReference type="SUPFAM" id="SSF49452">
    <property type="entry name" value="Starch-binding domain-like"/>
    <property type="match status" value="1"/>
</dbReference>
<keyword evidence="9" id="KW-0732">Signal</keyword>
<evidence type="ECO:0000256" key="6">
    <source>
        <dbReference type="ARBA" id="ARBA00022833"/>
    </source>
</evidence>
<feature type="non-terminal residue" evidence="11">
    <location>
        <position position="1"/>
    </location>
</feature>
<dbReference type="GO" id="GO:0004181">
    <property type="term" value="F:metallocarboxypeptidase activity"/>
    <property type="evidence" value="ECO:0007669"/>
    <property type="project" value="InterPro"/>
</dbReference>
<dbReference type="Gene3D" id="2.60.120.260">
    <property type="entry name" value="Galactose-binding domain-like"/>
    <property type="match status" value="1"/>
</dbReference>
<dbReference type="Proteomes" id="UP000748308">
    <property type="component" value="Unassembled WGS sequence"/>
</dbReference>
<proteinExistence type="inferred from homology"/>
<dbReference type="InterPro" id="IPR057246">
    <property type="entry name" value="CARBOXYPEPT_ZN_1"/>
</dbReference>
<dbReference type="PROSITE" id="PS00132">
    <property type="entry name" value="CARBOXYPEPT_ZN_1"/>
    <property type="match status" value="1"/>
</dbReference>
<feature type="chain" id="PRO_5037736481" evidence="9">
    <location>
        <begin position="30"/>
        <end position="1007"/>
    </location>
</feature>
<keyword evidence="5" id="KW-0378">Hydrolase</keyword>
<dbReference type="PANTHER" id="PTHR11705:SF143">
    <property type="entry name" value="SLL0236 PROTEIN"/>
    <property type="match status" value="1"/>
</dbReference>
<accession>A0A938BQ51</accession>
<dbReference type="CDD" id="cd03859">
    <property type="entry name" value="M14_CPT"/>
    <property type="match status" value="1"/>
</dbReference>
<dbReference type="Pfam" id="PF00246">
    <property type="entry name" value="Peptidase_M14"/>
    <property type="match status" value="1"/>
</dbReference>
<evidence type="ECO:0000259" key="10">
    <source>
        <dbReference type="PROSITE" id="PS52035"/>
    </source>
</evidence>
<organism evidence="11 12">
    <name type="scientific">Eiseniibacteriota bacterium</name>
    <dbReference type="NCBI Taxonomy" id="2212470"/>
    <lineage>
        <taxon>Bacteria</taxon>
        <taxon>Candidatus Eiseniibacteriota</taxon>
    </lineage>
</organism>
<dbReference type="EMBL" id="VGIY01000053">
    <property type="protein sequence ID" value="MBM3316890.1"/>
    <property type="molecule type" value="Genomic_DNA"/>
</dbReference>
<gene>
    <name evidence="11" type="ORF">FJY75_03465</name>
</gene>